<dbReference type="EMBL" id="MGJN01000007">
    <property type="protein sequence ID" value="OGN07414.1"/>
    <property type="molecule type" value="Genomic_DNA"/>
</dbReference>
<evidence type="ECO:0000313" key="1">
    <source>
        <dbReference type="EMBL" id="OGN07414.1"/>
    </source>
</evidence>
<comment type="caution">
    <text evidence="1">The sequence shown here is derived from an EMBL/GenBank/DDBJ whole genome shotgun (WGS) entry which is preliminary data.</text>
</comment>
<organism evidence="1 2">
    <name type="scientific">Candidatus Yanofskybacteria bacterium RIFCSPHIGHO2_02_FULL_38_22b</name>
    <dbReference type="NCBI Taxonomy" id="1802673"/>
    <lineage>
        <taxon>Bacteria</taxon>
        <taxon>Candidatus Yanofskyibacteriota</taxon>
    </lineage>
</organism>
<accession>A0A1F8F2Q9</accession>
<protein>
    <submittedName>
        <fullName evidence="1">Uncharacterized protein</fullName>
    </submittedName>
</protein>
<reference evidence="1 2" key="1">
    <citation type="journal article" date="2016" name="Nat. Commun.">
        <title>Thousands of microbial genomes shed light on interconnected biogeochemical processes in an aquifer system.</title>
        <authorList>
            <person name="Anantharaman K."/>
            <person name="Brown C.T."/>
            <person name="Hug L.A."/>
            <person name="Sharon I."/>
            <person name="Castelle C.J."/>
            <person name="Probst A.J."/>
            <person name="Thomas B.C."/>
            <person name="Singh A."/>
            <person name="Wilkins M.J."/>
            <person name="Karaoz U."/>
            <person name="Brodie E.L."/>
            <person name="Williams K.H."/>
            <person name="Hubbard S.S."/>
            <person name="Banfield J.F."/>
        </authorList>
    </citation>
    <scope>NUCLEOTIDE SEQUENCE [LARGE SCALE GENOMIC DNA]</scope>
</reference>
<proteinExistence type="predicted"/>
<name>A0A1F8F2Q9_9BACT</name>
<dbReference type="AlphaFoldDB" id="A0A1F8F2Q9"/>
<evidence type="ECO:0000313" key="2">
    <source>
        <dbReference type="Proteomes" id="UP000176834"/>
    </source>
</evidence>
<sequence length="101" mass="11611">MDDGSNYEARDELDVLYDQLDELVESTKQLKSSLNASEFKCDTSLELITLMMEEVPVSDIRIYKQIGGAWVAEVKYHGINFVHINGKHKPEVWEEFDNEDG</sequence>
<gene>
    <name evidence="1" type="ORF">A3B86_01545</name>
</gene>
<dbReference type="Proteomes" id="UP000176834">
    <property type="component" value="Unassembled WGS sequence"/>
</dbReference>